<name>A0A1I7VGH4_LOALO</name>
<feature type="compositionally biased region" description="Low complexity" evidence="1">
    <location>
        <begin position="42"/>
        <end position="53"/>
    </location>
</feature>
<accession>A0A1I7VGH4</accession>
<reference evidence="3" key="2">
    <citation type="submission" date="2016-11" db="UniProtKB">
        <authorList>
            <consortium name="WormBaseParasite"/>
        </authorList>
    </citation>
    <scope>IDENTIFICATION</scope>
</reference>
<organism evidence="2 3">
    <name type="scientific">Loa loa</name>
    <name type="common">Eye worm</name>
    <name type="synonym">Filaria loa</name>
    <dbReference type="NCBI Taxonomy" id="7209"/>
    <lineage>
        <taxon>Eukaryota</taxon>
        <taxon>Metazoa</taxon>
        <taxon>Ecdysozoa</taxon>
        <taxon>Nematoda</taxon>
        <taxon>Chromadorea</taxon>
        <taxon>Rhabditida</taxon>
        <taxon>Spirurina</taxon>
        <taxon>Spiruromorpha</taxon>
        <taxon>Filarioidea</taxon>
        <taxon>Onchocercidae</taxon>
        <taxon>Loa</taxon>
    </lineage>
</organism>
<reference evidence="2" key="1">
    <citation type="submission" date="2012-04" db="EMBL/GenBank/DDBJ databases">
        <title>The Genome Sequence of Loa loa.</title>
        <authorList>
            <consortium name="The Broad Institute Genome Sequencing Platform"/>
            <consortium name="Broad Institute Genome Sequencing Center for Infectious Disease"/>
            <person name="Nutman T.B."/>
            <person name="Fink D.L."/>
            <person name="Russ C."/>
            <person name="Young S."/>
            <person name="Zeng Q."/>
            <person name="Gargeya S."/>
            <person name="Alvarado L."/>
            <person name="Berlin A."/>
            <person name="Chapman S.B."/>
            <person name="Chen Z."/>
            <person name="Freedman E."/>
            <person name="Gellesch M."/>
            <person name="Goldberg J."/>
            <person name="Griggs A."/>
            <person name="Gujja S."/>
            <person name="Heilman E.R."/>
            <person name="Heiman D."/>
            <person name="Howarth C."/>
            <person name="Mehta T."/>
            <person name="Neiman D."/>
            <person name="Pearson M."/>
            <person name="Roberts A."/>
            <person name="Saif S."/>
            <person name="Shea T."/>
            <person name="Shenoy N."/>
            <person name="Sisk P."/>
            <person name="Stolte C."/>
            <person name="Sykes S."/>
            <person name="White J."/>
            <person name="Yandava C."/>
            <person name="Haas B."/>
            <person name="Henn M.R."/>
            <person name="Nusbaum C."/>
            <person name="Birren B."/>
        </authorList>
    </citation>
    <scope>NUCLEOTIDE SEQUENCE [LARGE SCALE GENOMIC DNA]</scope>
</reference>
<dbReference type="Proteomes" id="UP000095285">
    <property type="component" value="Unassembled WGS sequence"/>
</dbReference>
<keyword evidence="2" id="KW-1185">Reference proteome</keyword>
<dbReference type="WBParaSite" id="EN70_2287">
    <property type="protein sequence ID" value="EN70_2287"/>
    <property type="gene ID" value="EN70_2287"/>
</dbReference>
<evidence type="ECO:0000256" key="1">
    <source>
        <dbReference type="SAM" id="MobiDB-lite"/>
    </source>
</evidence>
<feature type="region of interest" description="Disordered" evidence="1">
    <location>
        <begin position="32"/>
        <end position="69"/>
    </location>
</feature>
<evidence type="ECO:0000313" key="2">
    <source>
        <dbReference type="Proteomes" id="UP000095285"/>
    </source>
</evidence>
<evidence type="ECO:0000313" key="3">
    <source>
        <dbReference type="WBParaSite" id="EN70_2287"/>
    </source>
</evidence>
<dbReference type="AlphaFoldDB" id="A0A1I7VGH4"/>
<proteinExistence type="predicted"/>
<sequence>MKEIDPDPPGAATIVCQDGGNAALPSVTLARKGRAMKQKRNSSAGFSRGSAGSKNFMEGRQMPKSAIDR</sequence>
<protein>
    <submittedName>
        <fullName evidence="3">Uncharacterized protein</fullName>
    </submittedName>
</protein>